<dbReference type="Pfam" id="PF13439">
    <property type="entry name" value="Glyco_transf_4"/>
    <property type="match status" value="1"/>
</dbReference>
<evidence type="ECO:0000313" key="5">
    <source>
        <dbReference type="EMBL" id="GAA4092251.1"/>
    </source>
</evidence>
<comment type="caution">
    <text evidence="5">The sequence shown here is derived from an EMBL/GenBank/DDBJ whole genome shotgun (WGS) entry which is preliminary data.</text>
</comment>
<dbReference type="EMBL" id="BAAAZG010000047">
    <property type="protein sequence ID" value="GAA4092251.1"/>
    <property type="molecule type" value="Genomic_DNA"/>
</dbReference>
<dbReference type="Gene3D" id="3.40.50.2000">
    <property type="entry name" value="Glycogen Phosphorylase B"/>
    <property type="match status" value="2"/>
</dbReference>
<dbReference type="PANTHER" id="PTHR12526">
    <property type="entry name" value="GLYCOSYLTRANSFERASE"/>
    <property type="match status" value="1"/>
</dbReference>
<dbReference type="SUPFAM" id="SSF53756">
    <property type="entry name" value="UDP-Glycosyltransferase/glycogen phosphorylase"/>
    <property type="match status" value="1"/>
</dbReference>
<evidence type="ECO:0000256" key="2">
    <source>
        <dbReference type="ARBA" id="ARBA00022679"/>
    </source>
</evidence>
<protein>
    <submittedName>
        <fullName evidence="5">Glycosyltransferase family 1 protein</fullName>
    </submittedName>
</protein>
<accession>A0ABP7WNC1</accession>
<keyword evidence="1" id="KW-0328">Glycosyltransferase</keyword>
<keyword evidence="2" id="KW-0808">Transferase</keyword>
<evidence type="ECO:0000259" key="3">
    <source>
        <dbReference type="Pfam" id="PF00534"/>
    </source>
</evidence>
<dbReference type="PANTHER" id="PTHR12526:SF635">
    <property type="entry name" value="GLYCOSYL TRANSFERASE GROUP 1"/>
    <property type="match status" value="1"/>
</dbReference>
<proteinExistence type="predicted"/>
<feature type="domain" description="Glycosyl transferase family 1" evidence="3">
    <location>
        <begin position="227"/>
        <end position="381"/>
    </location>
</feature>
<evidence type="ECO:0000313" key="6">
    <source>
        <dbReference type="Proteomes" id="UP001500683"/>
    </source>
</evidence>
<reference evidence="6" key="1">
    <citation type="journal article" date="2019" name="Int. J. Syst. Evol. Microbiol.">
        <title>The Global Catalogue of Microorganisms (GCM) 10K type strain sequencing project: providing services to taxonomists for standard genome sequencing and annotation.</title>
        <authorList>
            <consortium name="The Broad Institute Genomics Platform"/>
            <consortium name="The Broad Institute Genome Sequencing Center for Infectious Disease"/>
            <person name="Wu L."/>
            <person name="Ma J."/>
        </authorList>
    </citation>
    <scope>NUCLEOTIDE SEQUENCE [LARGE SCALE GENOMIC DNA]</scope>
    <source>
        <strain evidence="6">JCM 16702</strain>
    </source>
</reference>
<keyword evidence="6" id="KW-1185">Reference proteome</keyword>
<gene>
    <name evidence="5" type="ORF">GCM10022214_62230</name>
</gene>
<dbReference type="Proteomes" id="UP001500683">
    <property type="component" value="Unassembled WGS sequence"/>
</dbReference>
<name>A0ABP7WNC1_9ACTN</name>
<evidence type="ECO:0000256" key="1">
    <source>
        <dbReference type="ARBA" id="ARBA00022676"/>
    </source>
</evidence>
<dbReference type="InterPro" id="IPR001296">
    <property type="entry name" value="Glyco_trans_1"/>
</dbReference>
<evidence type="ECO:0000259" key="4">
    <source>
        <dbReference type="Pfam" id="PF13439"/>
    </source>
</evidence>
<organism evidence="5 6">
    <name type="scientific">Actinomadura miaoliensis</name>
    <dbReference type="NCBI Taxonomy" id="430685"/>
    <lineage>
        <taxon>Bacteria</taxon>
        <taxon>Bacillati</taxon>
        <taxon>Actinomycetota</taxon>
        <taxon>Actinomycetes</taxon>
        <taxon>Streptosporangiales</taxon>
        <taxon>Thermomonosporaceae</taxon>
        <taxon>Actinomadura</taxon>
    </lineage>
</organism>
<sequence length="414" mass="45045">MKIAMISEHASPLAVRAVDPDEEGEAENGPADPGGQHVFVADLAARLGAQGHHVTVYTRRDDPALPARVRLEPGVTVEHVPAGPAEPIPRDELLPWIPDFGRYLGQRWVDDQPEIAHAHFWMSGLATVQAIRHLGGRRVPMVQAYHALGTVEHRHGGAEDTGPAGRIRLERAIGQAADAVIATSSEEAEELVRMGVPRERITIVPCGVDLEFFSPEGPADPSRRGRRLLMLSRLGERQGVDTAIRALDRIPGAELIVAGGPPYERIDDDPDVRRLRRVAEEAGVARRVAFLGRVTRAEVPRLLRSADLVVTLPWYEPFGMVPLEAMACGVPVVATAVGGHLDTVIDGVTGVHVAPRTPEQTARVIRALLADPTRRAAMGFAGSDRARSRYSWDRIALETVKVYRRALARSRVPA</sequence>
<dbReference type="InterPro" id="IPR028098">
    <property type="entry name" value="Glyco_trans_4-like_N"/>
</dbReference>
<dbReference type="Pfam" id="PF00534">
    <property type="entry name" value="Glycos_transf_1"/>
    <property type="match status" value="1"/>
</dbReference>
<feature type="domain" description="Glycosyltransferase subfamily 4-like N-terminal" evidence="4">
    <location>
        <begin position="33"/>
        <end position="211"/>
    </location>
</feature>
<dbReference type="RefSeq" id="WP_344954716.1">
    <property type="nucleotide sequence ID" value="NZ_BAAAZG010000047.1"/>
</dbReference>